<protein>
    <recommendedName>
        <fullName evidence="4">PPIase cyclophilin-type domain-containing protein</fullName>
    </recommendedName>
</protein>
<dbReference type="InterPro" id="IPR029000">
    <property type="entry name" value="Cyclophilin-like_dom_sf"/>
</dbReference>
<dbReference type="GO" id="GO:0003755">
    <property type="term" value="F:peptidyl-prolyl cis-trans isomerase activity"/>
    <property type="evidence" value="ECO:0007669"/>
    <property type="project" value="InterPro"/>
</dbReference>
<accession>A0AAE1S7F3</accession>
<sequence>MQDQVLQQLHLPHSLEGSGGDSIYKFLYGDQARFFGDEIHSDLKPSKMGNVAMANARESLNTSQFHITLRDDLDYLDGNHTEDDVQLNSATERHCEAKPKVKHVMNNLYSSYTTSIMDMTWKRPELEKDAGSMRMNDMNLFDDLNMLVATSCKLKDSMI</sequence>
<dbReference type="InterPro" id="IPR002130">
    <property type="entry name" value="Cyclophilin-type_PPIase_dom"/>
</dbReference>
<comment type="caution">
    <text evidence="5">The sequence shown here is derived from an EMBL/GenBank/DDBJ whole genome shotgun (WGS) entry which is preliminary data.</text>
</comment>
<evidence type="ECO:0000256" key="3">
    <source>
        <dbReference type="ARBA" id="ARBA00023242"/>
    </source>
</evidence>
<dbReference type="InterPro" id="IPR035542">
    <property type="entry name" value="CRIP"/>
</dbReference>
<dbReference type="Gene3D" id="2.40.100.10">
    <property type="entry name" value="Cyclophilin-like"/>
    <property type="match status" value="1"/>
</dbReference>
<dbReference type="GO" id="GO:0003723">
    <property type="term" value="F:RNA binding"/>
    <property type="evidence" value="ECO:0007669"/>
    <property type="project" value="UniProtKB-KW"/>
</dbReference>
<dbReference type="GO" id="GO:0005634">
    <property type="term" value="C:nucleus"/>
    <property type="evidence" value="ECO:0007669"/>
    <property type="project" value="UniProtKB-SubCell"/>
</dbReference>
<name>A0AAE1S7F3_9SOLA</name>
<dbReference type="PANTHER" id="PTHR45843">
    <property type="entry name" value="PEPTIDYL-PROLYL CIS-TRANS ISOMERASE-LIKE 4"/>
    <property type="match status" value="1"/>
</dbReference>
<dbReference type="Proteomes" id="UP001291623">
    <property type="component" value="Unassembled WGS sequence"/>
</dbReference>
<evidence type="ECO:0000256" key="2">
    <source>
        <dbReference type="ARBA" id="ARBA00022884"/>
    </source>
</evidence>
<evidence type="ECO:0000313" key="6">
    <source>
        <dbReference type="Proteomes" id="UP001291623"/>
    </source>
</evidence>
<dbReference type="PANTHER" id="PTHR45843:SF1">
    <property type="entry name" value="PEPTIDYL-PROLYL CIS-TRANS ISOMERASE-LIKE 4"/>
    <property type="match status" value="1"/>
</dbReference>
<keyword evidence="3" id="KW-0539">Nucleus</keyword>
<proteinExistence type="predicted"/>
<feature type="domain" description="PPIase cyclophilin-type" evidence="4">
    <location>
        <begin position="30"/>
        <end position="81"/>
    </location>
</feature>
<dbReference type="SUPFAM" id="SSF50891">
    <property type="entry name" value="Cyclophilin-like"/>
    <property type="match status" value="1"/>
</dbReference>
<keyword evidence="6" id="KW-1185">Reference proteome</keyword>
<evidence type="ECO:0000259" key="4">
    <source>
        <dbReference type="Pfam" id="PF00160"/>
    </source>
</evidence>
<dbReference type="AlphaFoldDB" id="A0AAE1S7F3"/>
<evidence type="ECO:0000313" key="5">
    <source>
        <dbReference type="EMBL" id="KAK4364384.1"/>
    </source>
</evidence>
<dbReference type="EMBL" id="JAVYJV010000008">
    <property type="protein sequence ID" value="KAK4364384.1"/>
    <property type="molecule type" value="Genomic_DNA"/>
</dbReference>
<evidence type="ECO:0000256" key="1">
    <source>
        <dbReference type="ARBA" id="ARBA00004123"/>
    </source>
</evidence>
<keyword evidence="2" id="KW-0694">RNA-binding</keyword>
<reference evidence="5" key="1">
    <citation type="submission" date="2023-12" db="EMBL/GenBank/DDBJ databases">
        <title>Genome assembly of Anisodus tanguticus.</title>
        <authorList>
            <person name="Wang Y.-J."/>
        </authorList>
    </citation>
    <scope>NUCLEOTIDE SEQUENCE</scope>
    <source>
        <strain evidence="5">KB-2021</strain>
        <tissue evidence="5">Leaf</tissue>
    </source>
</reference>
<organism evidence="5 6">
    <name type="scientific">Anisodus tanguticus</name>
    <dbReference type="NCBI Taxonomy" id="243964"/>
    <lineage>
        <taxon>Eukaryota</taxon>
        <taxon>Viridiplantae</taxon>
        <taxon>Streptophyta</taxon>
        <taxon>Embryophyta</taxon>
        <taxon>Tracheophyta</taxon>
        <taxon>Spermatophyta</taxon>
        <taxon>Magnoliopsida</taxon>
        <taxon>eudicotyledons</taxon>
        <taxon>Gunneridae</taxon>
        <taxon>Pentapetalae</taxon>
        <taxon>asterids</taxon>
        <taxon>lamiids</taxon>
        <taxon>Solanales</taxon>
        <taxon>Solanaceae</taxon>
        <taxon>Solanoideae</taxon>
        <taxon>Hyoscyameae</taxon>
        <taxon>Anisodus</taxon>
    </lineage>
</organism>
<comment type="subcellular location">
    <subcellularLocation>
        <location evidence="1">Nucleus</location>
    </subcellularLocation>
</comment>
<gene>
    <name evidence="5" type="ORF">RND71_015742</name>
</gene>
<dbReference type="Pfam" id="PF00160">
    <property type="entry name" value="Pro_isomerase"/>
    <property type="match status" value="1"/>
</dbReference>